<organism evidence="1 2">
    <name type="scientific">Rothia mucilaginosa (strain DY-18)</name>
    <name type="common">Stomatococcus mucilaginosus</name>
    <dbReference type="NCBI Taxonomy" id="680646"/>
    <lineage>
        <taxon>Bacteria</taxon>
        <taxon>Bacillati</taxon>
        <taxon>Actinomycetota</taxon>
        <taxon>Actinomycetes</taxon>
        <taxon>Micrococcales</taxon>
        <taxon>Micrococcaceae</taxon>
        <taxon>Rothia</taxon>
    </lineage>
</organism>
<sequence length="81" mass="8517">MAGVEPRLGVALVGAVEAGTLEGHADGVVALAQGFFAALRADAQCIVAKGLALFKDVIAILALVNVDRHIVLLYRFFVERV</sequence>
<evidence type="ECO:0000313" key="2">
    <source>
        <dbReference type="Proteomes" id="UP000001883"/>
    </source>
</evidence>
<evidence type="ECO:0000313" key="1">
    <source>
        <dbReference type="EMBL" id="BAI64384.1"/>
    </source>
</evidence>
<keyword evidence="1" id="KW-0808">Transferase</keyword>
<dbReference type="HOGENOM" id="CLU_2571730_0_0_11"/>
<keyword evidence="2" id="KW-1185">Reference proteome</keyword>
<dbReference type="AlphaFoldDB" id="D2NRV8"/>
<gene>
    <name evidence="1" type="ordered locus">RMDY18_05520</name>
</gene>
<dbReference type="Proteomes" id="UP000001883">
    <property type="component" value="Chromosome"/>
</dbReference>
<reference evidence="2" key="1">
    <citation type="submission" date="2009-07" db="EMBL/GenBank/DDBJ databases">
        <title>Complete genome sequence of Rothia mucilaginosa DJ.</title>
        <authorList>
            <person name="Yamane K."/>
            <person name="Nambu T."/>
            <person name="Mashimo C."/>
            <person name="Sugimori C."/>
            <person name="Yamanaka T."/>
            <person name="Leung K."/>
            <person name="Fukushima H."/>
        </authorList>
    </citation>
    <scope>NUCLEOTIDE SEQUENCE [LARGE SCALE GENOMIC DNA]</scope>
    <source>
        <strain evidence="2">DY-18</strain>
    </source>
</reference>
<dbReference type="EMBL" id="AP011540">
    <property type="protein sequence ID" value="BAI64384.1"/>
    <property type="molecule type" value="Genomic_DNA"/>
</dbReference>
<reference evidence="1 2" key="2">
    <citation type="journal article" date="2010" name="J Osaka Dent Univ">
        <title>Isolation and identification of Rothia mucilaginosa from persistent apical periodontitis lesions.</title>
        <authorList>
            <person name="Yamane K."/>
            <person name="Yoshida M."/>
            <person name="Fujihira T."/>
            <person name="Baba T."/>
            <person name="Tsuji N."/>
            <person name="Hayashi H."/>
            <person name="Sugimori C."/>
            <person name="Yamanaka T."/>
            <person name="Mashimo C."/>
            <person name="Nambu T."/>
            <person name="Kawai H."/>
            <person name="Fukushima H."/>
        </authorList>
    </citation>
    <scope>NUCLEOTIDE SEQUENCE [LARGE SCALE GENOMIC DNA]</scope>
    <source>
        <strain evidence="1 2">DY-18</strain>
    </source>
</reference>
<name>D2NRV8_ROTMD</name>
<proteinExistence type="predicted"/>
<dbReference type="GO" id="GO:0016740">
    <property type="term" value="F:transferase activity"/>
    <property type="evidence" value="ECO:0007669"/>
    <property type="project" value="UniProtKB-KW"/>
</dbReference>
<accession>D2NRV8</accession>
<protein>
    <submittedName>
        <fullName evidence="1">Methionyl-tRNA formyltransferase</fullName>
    </submittedName>
</protein>
<dbReference type="KEGG" id="rmu:RMDY18_05520"/>
<reference evidence="1 2" key="3">
    <citation type="journal article" date="2010" name="Sequencing">
        <title>Complete Genome Sequence of Rothia mucilaginosa DY-18: A Clinical Isolate with Dense Meshwork-Like Structures from a Persistent Apical Periodontitis Lesion.</title>
        <authorList>
            <person name="Yamane K."/>
            <person name="Nambu T."/>
            <person name="Yamanaka T."/>
            <person name="Mashimo C."/>
            <person name="Sugimori C."/>
            <person name="Leung K.-P."/>
            <person name="Fukushima H."/>
        </authorList>
    </citation>
    <scope>NUCLEOTIDE SEQUENCE [LARGE SCALE GENOMIC DNA]</scope>
    <source>
        <strain evidence="1 2">DY-18</strain>
    </source>
</reference>